<dbReference type="CDD" id="cd00170">
    <property type="entry name" value="SEC14"/>
    <property type="match status" value="1"/>
</dbReference>
<dbReference type="SUPFAM" id="SSF101576">
    <property type="entry name" value="Supernatant protein factor (SPF), C-terminal domain"/>
    <property type="match status" value="1"/>
</dbReference>
<proteinExistence type="predicted"/>
<dbReference type="InterPro" id="IPR036865">
    <property type="entry name" value="CRAL-TRIO_dom_sf"/>
</dbReference>
<dbReference type="InterPro" id="IPR001251">
    <property type="entry name" value="CRAL-TRIO_dom"/>
</dbReference>
<dbReference type="AlphaFoldDB" id="A0AA36CEM1"/>
<keyword evidence="3" id="KW-1185">Reference proteome</keyword>
<evidence type="ECO:0000313" key="3">
    <source>
        <dbReference type="Proteomes" id="UP001177023"/>
    </source>
</evidence>
<dbReference type="Pfam" id="PF00650">
    <property type="entry name" value="CRAL_TRIO"/>
    <property type="match status" value="1"/>
</dbReference>
<feature type="domain" description="CRAL-TRIO" evidence="1">
    <location>
        <begin position="90"/>
        <end position="267"/>
    </location>
</feature>
<dbReference type="PROSITE" id="PS50191">
    <property type="entry name" value="CRAL_TRIO"/>
    <property type="match status" value="1"/>
</dbReference>
<gene>
    <name evidence="2" type="ORF">MSPICULIGERA_LOCUS5532</name>
</gene>
<reference evidence="2" key="1">
    <citation type="submission" date="2023-06" db="EMBL/GenBank/DDBJ databases">
        <authorList>
            <person name="Delattre M."/>
        </authorList>
    </citation>
    <scope>NUCLEOTIDE SEQUENCE</scope>
    <source>
        <strain evidence="2">AF72</strain>
    </source>
</reference>
<accession>A0AA36CEM1</accession>
<organism evidence="2 3">
    <name type="scientific">Mesorhabditis spiculigera</name>
    <dbReference type="NCBI Taxonomy" id="96644"/>
    <lineage>
        <taxon>Eukaryota</taxon>
        <taxon>Metazoa</taxon>
        <taxon>Ecdysozoa</taxon>
        <taxon>Nematoda</taxon>
        <taxon>Chromadorea</taxon>
        <taxon>Rhabditida</taxon>
        <taxon>Rhabditina</taxon>
        <taxon>Rhabditomorpha</taxon>
        <taxon>Rhabditoidea</taxon>
        <taxon>Rhabditidae</taxon>
        <taxon>Mesorhabditinae</taxon>
        <taxon>Mesorhabditis</taxon>
    </lineage>
</organism>
<dbReference type="SMART" id="SM00516">
    <property type="entry name" value="SEC14"/>
    <property type="match status" value="1"/>
</dbReference>
<dbReference type="PANTHER" id="PTHR47159:SF6">
    <property type="entry name" value="CRAL-TRIO DOMAIN-CONTAINING PROTEIN"/>
    <property type="match status" value="1"/>
</dbReference>
<feature type="non-terminal residue" evidence="2">
    <location>
        <position position="1"/>
    </location>
</feature>
<dbReference type="InterPro" id="IPR036598">
    <property type="entry name" value="GOLD_dom_sf"/>
</dbReference>
<evidence type="ECO:0000313" key="2">
    <source>
        <dbReference type="EMBL" id="CAJ0566955.1"/>
    </source>
</evidence>
<dbReference type="InterPro" id="IPR058960">
    <property type="entry name" value="Ctg-1-like_C"/>
</dbReference>
<dbReference type="Gene3D" id="3.40.525.10">
    <property type="entry name" value="CRAL-TRIO lipid binding domain"/>
    <property type="match status" value="1"/>
</dbReference>
<dbReference type="Pfam" id="PF25883">
    <property type="entry name" value="F28H7_8_C"/>
    <property type="match status" value="1"/>
</dbReference>
<dbReference type="SUPFAM" id="SSF52087">
    <property type="entry name" value="CRAL/TRIO domain"/>
    <property type="match status" value="1"/>
</dbReference>
<dbReference type="InterPro" id="IPR053302">
    <property type="entry name" value="CRAL-TRIO_domain"/>
</dbReference>
<protein>
    <recommendedName>
        <fullName evidence="1">CRAL-TRIO domain-containing protein</fullName>
    </recommendedName>
</protein>
<dbReference type="Gene3D" id="2.60.120.680">
    <property type="entry name" value="GOLD domain"/>
    <property type="match status" value="1"/>
</dbReference>
<dbReference type="PANTHER" id="PTHR47159">
    <property type="entry name" value="PROTEIN CBG07705-RELATED"/>
    <property type="match status" value="1"/>
</dbReference>
<sequence>MTKGPANPFGHPLSKEAKSLVNDVRLKLSQPIHPKFDTDFNVYRFVLAAERHHKKEKDIVDAAAKALNNHLRFRKALGLDTEEVVSFDENPIFTKRLMPKGELLDVTDSSNRLLWYIDYASITVESIAHTIPSSFTCKCQFWQFEQMLRKVMAHEEKTGKFSSLRHIIDLSGYDLNPFTMLFLSSGTMAYYTQLFHFEHYPELVSPCETVNIPSWVHMPYRLIKGMMPAGFTDRFKLYDKKFLDILQEEINIKHIPTTLGGENQDIRCIPALKVPEEKYWQPSENEIIDLLENFHVPARRSRHFTVDAKEGETLSWYYRTDGDLIFWRVFQPHHETKPEDKELDHENFELVYPFIKVAAKLVHERDSVKCNKEGRYFFLFCNKHAWLSKKTADVMLTVTNSDGERRRVFADGTHAKCDLVV</sequence>
<evidence type="ECO:0000259" key="1">
    <source>
        <dbReference type="PROSITE" id="PS50191"/>
    </source>
</evidence>
<name>A0AA36CEM1_9BILA</name>
<dbReference type="Proteomes" id="UP001177023">
    <property type="component" value="Unassembled WGS sequence"/>
</dbReference>
<comment type="caution">
    <text evidence="2">The sequence shown here is derived from an EMBL/GenBank/DDBJ whole genome shotgun (WGS) entry which is preliminary data.</text>
</comment>
<dbReference type="EMBL" id="CATQJA010001362">
    <property type="protein sequence ID" value="CAJ0566955.1"/>
    <property type="molecule type" value="Genomic_DNA"/>
</dbReference>